<keyword evidence="2 4" id="KW-0479">Metal-binding</keyword>
<feature type="region of interest" description="Disordered" evidence="5">
    <location>
        <begin position="516"/>
        <end position="560"/>
    </location>
</feature>
<reference evidence="8 9" key="1">
    <citation type="submission" date="2006-03" db="EMBL/GenBank/DDBJ databases">
        <authorList>
            <person name="Bartlett D.H."/>
            <person name="Valle G."/>
            <person name="Lauro F.M."/>
            <person name="Vezzi A."/>
            <person name="Simonato F."/>
            <person name="Eloe E."/>
            <person name="Vitulo N."/>
            <person name="Stratton T.K."/>
            <person name="D'angelo M."/>
            <person name="Ferriera S."/>
            <person name="Johnson J."/>
            <person name="Kravitz S."/>
            <person name="Beeson K."/>
            <person name="Sutton G."/>
            <person name="Rogers Y."/>
            <person name="Friedman R."/>
            <person name="Frazier M."/>
            <person name="Venter J.C."/>
        </authorList>
    </citation>
    <scope>NUCLEOTIDE SEQUENCE [LARGE SCALE GENOMIC DNA]</scope>
    <source>
        <strain evidence="8 9">3TCK</strain>
    </source>
</reference>
<organism evidence="8 9">
    <name type="scientific">Photobacterium profundum 3TCK</name>
    <dbReference type="NCBI Taxonomy" id="314280"/>
    <lineage>
        <taxon>Bacteria</taxon>
        <taxon>Pseudomonadati</taxon>
        <taxon>Pseudomonadota</taxon>
        <taxon>Gammaproteobacteria</taxon>
        <taxon>Vibrionales</taxon>
        <taxon>Vibrionaceae</taxon>
        <taxon>Photobacterium</taxon>
    </lineage>
</organism>
<dbReference type="InterPro" id="IPR036909">
    <property type="entry name" value="Cyt_c-like_dom_sf"/>
</dbReference>
<protein>
    <recommendedName>
        <fullName evidence="7">Cytochrome c domain-containing protein</fullName>
    </recommendedName>
</protein>
<keyword evidence="1 4" id="KW-0349">Heme</keyword>
<dbReference type="SUPFAM" id="SSF46626">
    <property type="entry name" value="Cytochrome c"/>
    <property type="match status" value="1"/>
</dbReference>
<gene>
    <name evidence="8" type="ORF">P3TCK_02566</name>
</gene>
<feature type="compositionally biased region" description="Low complexity" evidence="5">
    <location>
        <begin position="528"/>
        <end position="539"/>
    </location>
</feature>
<comment type="caution">
    <text evidence="8">The sequence shown here is derived from an EMBL/GenBank/DDBJ whole genome shotgun (WGS) entry which is preliminary data.</text>
</comment>
<keyword evidence="3 4" id="KW-0408">Iron</keyword>
<keyword evidence="6" id="KW-0732">Signal</keyword>
<dbReference type="PROSITE" id="PS51007">
    <property type="entry name" value="CYTC"/>
    <property type="match status" value="1"/>
</dbReference>
<feature type="chain" id="PRO_5004198884" description="Cytochrome c domain-containing protein" evidence="6">
    <location>
        <begin position="30"/>
        <end position="560"/>
    </location>
</feature>
<dbReference type="Pfam" id="PF06537">
    <property type="entry name" value="DHOR"/>
    <property type="match status" value="1"/>
</dbReference>
<evidence type="ECO:0000313" key="9">
    <source>
        <dbReference type="Proteomes" id="UP000003789"/>
    </source>
</evidence>
<dbReference type="Gene3D" id="1.10.760.10">
    <property type="entry name" value="Cytochrome c-like domain"/>
    <property type="match status" value="1"/>
</dbReference>
<evidence type="ECO:0000313" key="8">
    <source>
        <dbReference type="EMBL" id="EAS45220.1"/>
    </source>
</evidence>
<dbReference type="GO" id="GO:0046872">
    <property type="term" value="F:metal ion binding"/>
    <property type="evidence" value="ECO:0007669"/>
    <property type="project" value="UniProtKB-KW"/>
</dbReference>
<name>Q1ZBC2_9GAMM</name>
<dbReference type="GO" id="GO:0004130">
    <property type="term" value="F:cytochrome-c peroxidase activity"/>
    <property type="evidence" value="ECO:0007669"/>
    <property type="project" value="TreeGrafter"/>
</dbReference>
<dbReference type="AlphaFoldDB" id="Q1ZBC2"/>
<dbReference type="GO" id="GO:0020037">
    <property type="term" value="F:heme binding"/>
    <property type="evidence" value="ECO:0007669"/>
    <property type="project" value="InterPro"/>
</dbReference>
<evidence type="ECO:0000256" key="3">
    <source>
        <dbReference type="ARBA" id="ARBA00023004"/>
    </source>
</evidence>
<feature type="signal peptide" evidence="6">
    <location>
        <begin position="1"/>
        <end position="29"/>
    </location>
</feature>
<dbReference type="OrthoDB" id="9805202at2"/>
<sequence>MIYVKNKKQLPTRTLTSLLVLFAISQANASGLASDLNQSSQTNEPQLEHIEQSELNILVNNDPAAAFITAFEVGDELFEAPANELDGAGANVGEGQRFAKFPRMDLNGYGEWATHTPARVTGPNSQACIECHFQAVSDGSGPISGNNVRDPMRSGQIGDFITRQPPHIFGIGAKQKLAEEMTAELLAIKAAAIAQATSYNTMVTKDLIAKNISFGKIKANPDGSVNTSMVEGVDEDLIVKPLQWKGVELSIRSFVREAENNEIGLQATELVGNYDGDYDGIINEISVGDITALAIYQAGQPRPVTKTELADLGLMELSYQERADILKGKDLFNQVQCASCHVPTLYLDDSIFSEPSQSATHRDALFPNGDSPASHGLTPANAITFDLAADMPDNIITLPNGNVVHLGNFKKDNYGRTSVDIYSDLKRHDLGYEIAESVDEEGTGASVFITQPLWGAGSTAPYMHDGRSPTITDAVMNHGGDAATSRSLFKQLSPTYKQALVAYVENHILLLAEEDEEEAAAEAPIYSEPVAPTEPEAPTYSEPVAPTAPEAPSRFRRTRH</sequence>
<evidence type="ECO:0000256" key="6">
    <source>
        <dbReference type="SAM" id="SignalP"/>
    </source>
</evidence>
<evidence type="ECO:0000256" key="1">
    <source>
        <dbReference type="ARBA" id="ARBA00022617"/>
    </source>
</evidence>
<dbReference type="RefSeq" id="WP_006228521.1">
    <property type="nucleotide sequence ID" value="NZ_CH724134.1"/>
</dbReference>
<evidence type="ECO:0000256" key="5">
    <source>
        <dbReference type="SAM" id="MobiDB-lite"/>
    </source>
</evidence>
<dbReference type="HOGENOM" id="CLU_033900_1_0_6"/>
<dbReference type="Proteomes" id="UP000003789">
    <property type="component" value="Unassembled WGS sequence"/>
</dbReference>
<dbReference type="InterPro" id="IPR051395">
    <property type="entry name" value="Cytochrome_c_Peroxidase/MauG"/>
</dbReference>
<evidence type="ECO:0000256" key="2">
    <source>
        <dbReference type="ARBA" id="ARBA00022723"/>
    </source>
</evidence>
<evidence type="ECO:0000256" key="4">
    <source>
        <dbReference type="PROSITE-ProRule" id="PRU00433"/>
    </source>
</evidence>
<dbReference type="InterPro" id="IPR010538">
    <property type="entry name" value="DHOR"/>
</dbReference>
<accession>Q1ZBC2</accession>
<proteinExistence type="predicted"/>
<evidence type="ECO:0000259" key="7">
    <source>
        <dbReference type="PROSITE" id="PS51007"/>
    </source>
</evidence>
<dbReference type="PANTHER" id="PTHR30600:SF4">
    <property type="entry name" value="CYTOCHROME C DOMAIN-CONTAINING PROTEIN"/>
    <property type="match status" value="1"/>
</dbReference>
<dbReference type="EMBL" id="AAPH01000001">
    <property type="protein sequence ID" value="EAS45220.1"/>
    <property type="molecule type" value="Genomic_DNA"/>
</dbReference>
<dbReference type="InterPro" id="IPR009056">
    <property type="entry name" value="Cyt_c-like_dom"/>
</dbReference>
<dbReference type="GO" id="GO:0009055">
    <property type="term" value="F:electron transfer activity"/>
    <property type="evidence" value="ECO:0007669"/>
    <property type="project" value="InterPro"/>
</dbReference>
<feature type="domain" description="Cytochrome c" evidence="7">
    <location>
        <begin position="323"/>
        <end position="508"/>
    </location>
</feature>
<dbReference type="PANTHER" id="PTHR30600">
    <property type="entry name" value="CYTOCHROME C PEROXIDASE-RELATED"/>
    <property type="match status" value="1"/>
</dbReference>